<name>A0A9N8F130_9STRA</name>
<comment type="caution">
    <text evidence="3">The sequence shown here is derived from an EMBL/GenBank/DDBJ whole genome shotgun (WGS) entry which is preliminary data.</text>
</comment>
<dbReference type="PANTHER" id="PTHR40535:SF1">
    <property type="entry name" value="CHROMOSOME UNDETERMINED SCAFFOLD_9, WHOLE GENOME SHOTGUN SEQUENCE"/>
    <property type="match status" value="1"/>
</dbReference>
<keyword evidence="2" id="KW-0812">Transmembrane</keyword>
<keyword evidence="2" id="KW-1133">Transmembrane helix</keyword>
<evidence type="ECO:0000313" key="4">
    <source>
        <dbReference type="Proteomes" id="UP001153069"/>
    </source>
</evidence>
<dbReference type="AlphaFoldDB" id="A0A9N8F130"/>
<gene>
    <name evidence="3" type="ORF">SEMRO_2292_G322250.1</name>
</gene>
<dbReference type="EMBL" id="CAICTM010002290">
    <property type="protein sequence ID" value="CAB9528689.1"/>
    <property type="molecule type" value="Genomic_DNA"/>
</dbReference>
<proteinExistence type="predicted"/>
<sequence length="353" mass="38689">MSSSTDYHHNDEEMMATPLPPAVEENADCLPSHTTILSTNGAPDNNGSVVQLEHLEVIRVCEDEDDDDTLPKPQRKNTDATSMTGSSSFLDDGSEVDCDPVKTTKPPSSLDLVHEEDEDDTKVEDSCCWKWCKILLFLLVVVVAVLFTAVMVGAVLERNSYSGKEGTNHYYTTPQMCGVDNPLTDTGVTFPSLTDLHNAGSKVAHCGDCGACSTAHDMDIMGRTADSLTKDSTACAFKIFFGRRAVEKCMEERVGFTPACEDCWLDNIACSFKKCKFTCIKYKLFRQDNNKADDDLNDCLKCDERSCGPGFIECSGANRRRMGVVSDIGREAVDQCEAVDVDWTTVGGDDNNN</sequence>
<dbReference type="PANTHER" id="PTHR40535">
    <property type="entry name" value="CHROMOSOME UNDETERMINED SCAFFOLD_9, WHOLE GENOME SHOTGUN SEQUENCE"/>
    <property type="match status" value="1"/>
</dbReference>
<evidence type="ECO:0000313" key="3">
    <source>
        <dbReference type="EMBL" id="CAB9528689.1"/>
    </source>
</evidence>
<accession>A0A9N8F130</accession>
<reference evidence="3" key="1">
    <citation type="submission" date="2020-06" db="EMBL/GenBank/DDBJ databases">
        <authorList>
            <consortium name="Plant Systems Biology data submission"/>
        </authorList>
    </citation>
    <scope>NUCLEOTIDE SEQUENCE</scope>
    <source>
        <strain evidence="3">D6</strain>
    </source>
</reference>
<feature type="region of interest" description="Disordered" evidence="1">
    <location>
        <begin position="62"/>
        <end position="113"/>
    </location>
</feature>
<feature type="transmembrane region" description="Helical" evidence="2">
    <location>
        <begin position="134"/>
        <end position="156"/>
    </location>
</feature>
<keyword evidence="4" id="KW-1185">Reference proteome</keyword>
<dbReference type="Proteomes" id="UP001153069">
    <property type="component" value="Unassembled WGS sequence"/>
</dbReference>
<keyword evidence="2" id="KW-0472">Membrane</keyword>
<feature type="compositionally biased region" description="Polar residues" evidence="1">
    <location>
        <begin position="79"/>
        <end position="89"/>
    </location>
</feature>
<evidence type="ECO:0000256" key="1">
    <source>
        <dbReference type="SAM" id="MobiDB-lite"/>
    </source>
</evidence>
<evidence type="ECO:0000256" key="2">
    <source>
        <dbReference type="SAM" id="Phobius"/>
    </source>
</evidence>
<organism evidence="3 4">
    <name type="scientific">Seminavis robusta</name>
    <dbReference type="NCBI Taxonomy" id="568900"/>
    <lineage>
        <taxon>Eukaryota</taxon>
        <taxon>Sar</taxon>
        <taxon>Stramenopiles</taxon>
        <taxon>Ochrophyta</taxon>
        <taxon>Bacillariophyta</taxon>
        <taxon>Bacillariophyceae</taxon>
        <taxon>Bacillariophycidae</taxon>
        <taxon>Naviculales</taxon>
        <taxon>Naviculaceae</taxon>
        <taxon>Seminavis</taxon>
    </lineage>
</organism>
<dbReference type="OrthoDB" id="10261863at2759"/>
<protein>
    <submittedName>
        <fullName evidence="3">Uncharacterized protein</fullName>
    </submittedName>
</protein>